<evidence type="ECO:0000256" key="7">
    <source>
        <dbReference type="ARBA" id="ARBA00022917"/>
    </source>
</evidence>
<evidence type="ECO:0000259" key="13">
    <source>
        <dbReference type="Pfam" id="PF09334"/>
    </source>
</evidence>
<keyword evidence="3" id="KW-0963">Cytoplasm</keyword>
<keyword evidence="8 11" id="KW-0030">Aminoacyl-tRNA synthetase</keyword>
<reference evidence="14 15" key="1">
    <citation type="journal article" date="2013" name="Int. J. Syst. Evol. Microbiol.">
        <title>Tumebacillus flagellatus sp. nov., an alpha-amylase/pullulanase-producing bacterium isolated from cassava wastewater.</title>
        <authorList>
            <person name="Wang Q."/>
            <person name="Xie N."/>
            <person name="Qin Y."/>
            <person name="Shen N."/>
            <person name="Zhu J."/>
            <person name="Mi H."/>
            <person name="Huang R."/>
        </authorList>
    </citation>
    <scope>NUCLEOTIDE SEQUENCE [LARGE SCALE GENOMIC DNA]</scope>
    <source>
        <strain evidence="14 15">GST4</strain>
    </source>
</reference>
<dbReference type="InterPro" id="IPR011051">
    <property type="entry name" value="RmlC_Cupin_sf"/>
</dbReference>
<keyword evidence="7 11" id="KW-0648">Protein biosynthesis</keyword>
<keyword evidence="6 11" id="KW-0067">ATP-binding</keyword>
<keyword evidence="4 11" id="KW-0436">Ligase</keyword>
<evidence type="ECO:0000256" key="8">
    <source>
        <dbReference type="ARBA" id="ARBA00023146"/>
    </source>
</evidence>
<dbReference type="Pfam" id="PF07883">
    <property type="entry name" value="Cupin_2"/>
    <property type="match status" value="1"/>
</dbReference>
<dbReference type="PRINTS" id="PR01041">
    <property type="entry name" value="TRNASYNTHMET"/>
</dbReference>
<dbReference type="GO" id="GO:0006431">
    <property type="term" value="P:methionyl-tRNA aminoacylation"/>
    <property type="evidence" value="ECO:0007669"/>
    <property type="project" value="InterPro"/>
</dbReference>
<evidence type="ECO:0000256" key="1">
    <source>
        <dbReference type="ARBA" id="ARBA00008258"/>
    </source>
</evidence>
<dbReference type="eggNOG" id="COG0143">
    <property type="taxonomic scope" value="Bacteria"/>
</dbReference>
<dbReference type="SUPFAM" id="SSF51182">
    <property type="entry name" value="RmlC-like cupins"/>
    <property type="match status" value="1"/>
</dbReference>
<dbReference type="InterPro" id="IPR023458">
    <property type="entry name" value="Met-tRNA_ligase_1"/>
</dbReference>
<gene>
    <name evidence="14" type="ORF">EL26_14460</name>
</gene>
<dbReference type="GO" id="GO:0005829">
    <property type="term" value="C:cytosol"/>
    <property type="evidence" value="ECO:0007669"/>
    <property type="project" value="TreeGrafter"/>
</dbReference>
<dbReference type="InterPro" id="IPR015413">
    <property type="entry name" value="Methionyl/Leucyl_tRNA_Synth"/>
</dbReference>
<dbReference type="STRING" id="1157490.EL26_14460"/>
<dbReference type="InterPro" id="IPR013096">
    <property type="entry name" value="Cupin_2"/>
</dbReference>
<comment type="caution">
    <text evidence="14">The sequence shown here is derived from an EMBL/GenBank/DDBJ whole genome shotgun (WGS) entry which is preliminary data.</text>
</comment>
<dbReference type="AlphaFoldDB" id="A0A074LQ32"/>
<dbReference type="EMBL" id="JMIR01000020">
    <property type="protein sequence ID" value="KEO82585.1"/>
    <property type="molecule type" value="Genomic_DNA"/>
</dbReference>
<dbReference type="OrthoDB" id="9810191at2"/>
<protein>
    <recommendedName>
        <fullName evidence="2">methionine--tRNA ligase</fullName>
        <ecNumber evidence="2">6.1.1.10</ecNumber>
    </recommendedName>
    <alternativeName>
        <fullName evidence="9">Methionyl-tRNA synthetase</fullName>
    </alternativeName>
</protein>
<dbReference type="GO" id="GO:0004825">
    <property type="term" value="F:methionine-tRNA ligase activity"/>
    <property type="evidence" value="ECO:0007669"/>
    <property type="project" value="UniProtKB-EC"/>
</dbReference>
<evidence type="ECO:0000256" key="9">
    <source>
        <dbReference type="ARBA" id="ARBA00030904"/>
    </source>
</evidence>
<dbReference type="Proteomes" id="UP000027931">
    <property type="component" value="Unassembled WGS sequence"/>
</dbReference>
<evidence type="ECO:0000256" key="4">
    <source>
        <dbReference type="ARBA" id="ARBA00022598"/>
    </source>
</evidence>
<evidence type="ECO:0000256" key="2">
    <source>
        <dbReference type="ARBA" id="ARBA00012838"/>
    </source>
</evidence>
<dbReference type="SUPFAM" id="SSF52374">
    <property type="entry name" value="Nucleotidylyl transferase"/>
    <property type="match status" value="1"/>
</dbReference>
<dbReference type="PANTHER" id="PTHR45765">
    <property type="entry name" value="METHIONINE--TRNA LIGASE"/>
    <property type="match status" value="1"/>
</dbReference>
<dbReference type="InterPro" id="IPR033911">
    <property type="entry name" value="MetRS_core"/>
</dbReference>
<feature type="domain" description="Methionyl/Leucyl tRNA synthetase" evidence="13">
    <location>
        <begin position="131"/>
        <end position="516"/>
    </location>
</feature>
<evidence type="ECO:0000259" key="12">
    <source>
        <dbReference type="Pfam" id="PF07883"/>
    </source>
</evidence>
<dbReference type="InterPro" id="IPR001412">
    <property type="entry name" value="aa-tRNA-synth_I_CS"/>
</dbReference>
<evidence type="ECO:0000256" key="11">
    <source>
        <dbReference type="RuleBase" id="RU363039"/>
    </source>
</evidence>
<dbReference type="GO" id="GO:0005524">
    <property type="term" value="F:ATP binding"/>
    <property type="evidence" value="ECO:0007669"/>
    <property type="project" value="UniProtKB-KW"/>
</dbReference>
<dbReference type="SUPFAM" id="SSF47323">
    <property type="entry name" value="Anticodon-binding domain of a subclass of class I aminoacyl-tRNA synthetases"/>
    <property type="match status" value="1"/>
</dbReference>
<comment type="catalytic activity">
    <reaction evidence="10">
        <text>tRNA(Met) + L-methionine + ATP = L-methionyl-tRNA(Met) + AMP + diphosphate</text>
        <dbReference type="Rhea" id="RHEA:13481"/>
        <dbReference type="Rhea" id="RHEA-COMP:9667"/>
        <dbReference type="Rhea" id="RHEA-COMP:9698"/>
        <dbReference type="ChEBI" id="CHEBI:30616"/>
        <dbReference type="ChEBI" id="CHEBI:33019"/>
        <dbReference type="ChEBI" id="CHEBI:57844"/>
        <dbReference type="ChEBI" id="CHEBI:78442"/>
        <dbReference type="ChEBI" id="CHEBI:78530"/>
        <dbReference type="ChEBI" id="CHEBI:456215"/>
        <dbReference type="EC" id="6.1.1.10"/>
    </reaction>
</comment>
<evidence type="ECO:0000256" key="5">
    <source>
        <dbReference type="ARBA" id="ARBA00022741"/>
    </source>
</evidence>
<keyword evidence="5 11" id="KW-0547">Nucleotide-binding</keyword>
<evidence type="ECO:0000256" key="3">
    <source>
        <dbReference type="ARBA" id="ARBA00022490"/>
    </source>
</evidence>
<evidence type="ECO:0000313" key="14">
    <source>
        <dbReference type="EMBL" id="KEO82585.1"/>
    </source>
</evidence>
<dbReference type="Gene3D" id="3.40.50.620">
    <property type="entry name" value="HUPs"/>
    <property type="match status" value="1"/>
</dbReference>
<dbReference type="InterPro" id="IPR029038">
    <property type="entry name" value="MetRS_Zn"/>
</dbReference>
<dbReference type="RefSeq" id="WP_052036367.1">
    <property type="nucleotide sequence ID" value="NZ_JMIR01000020.1"/>
</dbReference>
<feature type="domain" description="Cupin type-2" evidence="12">
    <location>
        <begin position="39"/>
        <end position="106"/>
    </location>
</feature>
<dbReference type="InterPro" id="IPR014710">
    <property type="entry name" value="RmlC-like_jellyroll"/>
</dbReference>
<dbReference type="Gene3D" id="1.10.730.10">
    <property type="entry name" value="Isoleucyl-tRNA Synthetase, Domain 1"/>
    <property type="match status" value="1"/>
</dbReference>
<dbReference type="Pfam" id="PF09334">
    <property type="entry name" value="tRNA-synt_1g"/>
    <property type="match status" value="1"/>
</dbReference>
<dbReference type="Gene3D" id="2.20.28.20">
    <property type="entry name" value="Methionyl-tRNA synthetase, Zn-domain"/>
    <property type="match status" value="1"/>
</dbReference>
<dbReference type="Gene3D" id="2.60.120.10">
    <property type="entry name" value="Jelly Rolls"/>
    <property type="match status" value="1"/>
</dbReference>
<evidence type="ECO:0000256" key="10">
    <source>
        <dbReference type="ARBA" id="ARBA00047364"/>
    </source>
</evidence>
<evidence type="ECO:0000256" key="6">
    <source>
        <dbReference type="ARBA" id="ARBA00022840"/>
    </source>
</evidence>
<accession>A0A074LQ32</accession>
<dbReference type="InterPro" id="IPR014729">
    <property type="entry name" value="Rossmann-like_a/b/a_fold"/>
</dbReference>
<dbReference type="EC" id="6.1.1.10" evidence="2"/>
<organism evidence="14 15">
    <name type="scientific">Tumebacillus flagellatus</name>
    <dbReference type="NCBI Taxonomy" id="1157490"/>
    <lineage>
        <taxon>Bacteria</taxon>
        <taxon>Bacillati</taxon>
        <taxon>Bacillota</taxon>
        <taxon>Bacilli</taxon>
        <taxon>Bacillales</taxon>
        <taxon>Alicyclobacillaceae</taxon>
        <taxon>Tumebacillus</taxon>
    </lineage>
</organism>
<dbReference type="PROSITE" id="PS00178">
    <property type="entry name" value="AA_TRNA_LIGASE_I"/>
    <property type="match status" value="1"/>
</dbReference>
<sequence length="679" mass="76096">MYILRAQDSTVTQEYGIQCRRLYPWKDVVQPPFGSLLGVVEPGETSSPHNHHEGETFFIVRGSGLMKVDDETAEVSAGDLIYMPAFTKHSLKNTSATEQLVFLTVWWEDMKLVAEALQHEELKQANRPTSVLVTATPPTPNGDLHLGHLSGPYVGADMYKRYLIMRGVKAFYLSGADDHQSYVPLKASQTGRTARETVDLFAGRIENTYRNADIDMDLFVRPDRSKFHIERVSAFFRSLYEAGHLIEKEVPSLYCESCDTHLSEAHVRGLCPHCNSASDGNACEQCCRPNDCVDLVDPVCKGCGGTPTERPLKRLYFPLKTQEANLRRWYETASMGEHLRSVCLNMLADGLPDIAVSHVSDWGIPVPVEGFEDQRIYVWFEMAPGYLSATEELMDRLGLSEDWKTFWSEGSSEIVQFFGIDNGYYHAVLFPALWMAFDASIRLPQTFVTNEFYRLDELKFSTSRNHAVWGDQLLAEYSTDAVRFFLAYSRPETEQTNFTRQAFTSTVQAELVELWNGWLQSVGEKVRQEFGGIAPDAGAWSAAHKDFFLRLKKLAGEASEAFEAPTFSPQRASRVLCELVRAAISFGQAQNCLAGIQAAYDERRTGIALELTAVKVLAQIAAPIMPQFAAHLREQLGETEAPRWEDTPNLVPGGRRIGAFAPYFEPVVSPTKQEETVGA</sequence>
<comment type="similarity">
    <text evidence="1">Belongs to the class-I aminoacyl-tRNA synthetase family. MetG type 1 subfamily.</text>
</comment>
<proteinExistence type="inferred from homology"/>
<keyword evidence="15" id="KW-1185">Reference proteome</keyword>
<dbReference type="PANTHER" id="PTHR45765:SF1">
    <property type="entry name" value="METHIONINE--TRNA LIGASE, CYTOPLASMIC"/>
    <property type="match status" value="1"/>
</dbReference>
<name>A0A074LQ32_9BACL</name>
<dbReference type="CDD" id="cd06988">
    <property type="entry name" value="cupin_DddK"/>
    <property type="match status" value="1"/>
</dbReference>
<evidence type="ECO:0000313" key="15">
    <source>
        <dbReference type="Proteomes" id="UP000027931"/>
    </source>
</evidence>
<dbReference type="InterPro" id="IPR009080">
    <property type="entry name" value="tRNAsynth_Ia_anticodon-bd"/>
</dbReference>